<reference evidence="1" key="1">
    <citation type="submission" date="2024-07" db="EMBL/GenBank/DDBJ databases">
        <authorList>
            <person name="Yu S.T."/>
        </authorList>
    </citation>
    <scope>NUCLEOTIDE SEQUENCE</scope>
    <source>
        <strain evidence="1">R17</strain>
    </source>
</reference>
<dbReference type="AlphaFoldDB" id="A0AB39NW06"/>
<evidence type="ECO:0008006" key="2">
    <source>
        <dbReference type="Google" id="ProtNLM"/>
    </source>
</evidence>
<protein>
    <recommendedName>
        <fullName evidence="2">VOC domain-containing protein</fullName>
    </recommendedName>
</protein>
<dbReference type="EMBL" id="CP163433">
    <property type="protein sequence ID" value="XDQ22456.1"/>
    <property type="molecule type" value="Genomic_DNA"/>
</dbReference>
<name>A0AB39NW06_9ACTN</name>
<dbReference type="RefSeq" id="WP_203350797.1">
    <property type="nucleotide sequence ID" value="NZ_CP163433.1"/>
</dbReference>
<proteinExistence type="predicted"/>
<organism evidence="1">
    <name type="scientific">Streptomyces sp. R17</name>
    <dbReference type="NCBI Taxonomy" id="3238626"/>
    <lineage>
        <taxon>Bacteria</taxon>
        <taxon>Bacillati</taxon>
        <taxon>Actinomycetota</taxon>
        <taxon>Actinomycetes</taxon>
        <taxon>Kitasatosporales</taxon>
        <taxon>Streptomycetaceae</taxon>
        <taxon>Streptomyces</taxon>
    </lineage>
</organism>
<evidence type="ECO:0000313" key="1">
    <source>
        <dbReference type="EMBL" id="XDQ22456.1"/>
    </source>
</evidence>
<gene>
    <name evidence="1" type="ORF">AB5J48_31870</name>
</gene>
<accession>A0AB39NW06</accession>
<sequence length="56" mass="6400">METVEIFHDTSDVFHRSSGATRCPGPDPERRTYRSYAVFNDPDGNEWVLQEVPAES</sequence>